<evidence type="ECO:0000313" key="13">
    <source>
        <dbReference type="Proteomes" id="UP000593565"/>
    </source>
</evidence>
<dbReference type="Gene3D" id="1.20.1070.10">
    <property type="entry name" value="Rhodopsin 7-helix transmembrane proteins"/>
    <property type="match status" value="1"/>
</dbReference>
<dbReference type="AlphaFoldDB" id="A0A7J6AY10"/>
<name>A0A7J6AY10_AMEME</name>
<evidence type="ECO:0000256" key="10">
    <source>
        <dbReference type="SAM" id="Phobius"/>
    </source>
</evidence>
<dbReference type="InterPro" id="IPR050119">
    <property type="entry name" value="CCR1-9-like"/>
</dbReference>
<evidence type="ECO:0000256" key="2">
    <source>
        <dbReference type="ARBA" id="ARBA00022475"/>
    </source>
</evidence>
<accession>A0A7J6AY10</accession>
<reference evidence="12 13" key="1">
    <citation type="submission" date="2020-02" db="EMBL/GenBank/DDBJ databases">
        <title>A chromosome-scale genome assembly of the black bullhead catfish (Ameiurus melas).</title>
        <authorList>
            <person name="Wen M."/>
            <person name="Zham M."/>
            <person name="Cabau C."/>
            <person name="Klopp C."/>
            <person name="Donnadieu C."/>
            <person name="Roques C."/>
            <person name="Bouchez O."/>
            <person name="Lampietro C."/>
            <person name="Jouanno E."/>
            <person name="Herpin A."/>
            <person name="Louis A."/>
            <person name="Berthelot C."/>
            <person name="Parey E."/>
            <person name="Roest-Crollius H."/>
            <person name="Braasch I."/>
            <person name="Postlethwait J."/>
            <person name="Robinson-Rechavi M."/>
            <person name="Echchiki A."/>
            <person name="Begum T."/>
            <person name="Montfort J."/>
            <person name="Schartl M."/>
            <person name="Bobe J."/>
            <person name="Guiguen Y."/>
        </authorList>
    </citation>
    <scope>NUCLEOTIDE SEQUENCE [LARGE SCALE GENOMIC DNA]</scope>
    <source>
        <strain evidence="12">M_S1</strain>
        <tissue evidence="12">Blood</tissue>
    </source>
</reference>
<feature type="transmembrane region" description="Helical" evidence="10">
    <location>
        <begin position="230"/>
        <end position="248"/>
    </location>
</feature>
<dbReference type="PRINTS" id="PR00237">
    <property type="entry name" value="GPCRRHODOPSN"/>
</dbReference>
<dbReference type="GO" id="GO:0019722">
    <property type="term" value="P:calcium-mediated signaling"/>
    <property type="evidence" value="ECO:0007669"/>
    <property type="project" value="TreeGrafter"/>
</dbReference>
<keyword evidence="3 9" id="KW-0812">Transmembrane</keyword>
<feature type="transmembrane region" description="Helical" evidence="10">
    <location>
        <begin position="260"/>
        <end position="279"/>
    </location>
</feature>
<dbReference type="PROSITE" id="PS50262">
    <property type="entry name" value="G_PROTEIN_RECEP_F1_2"/>
    <property type="match status" value="1"/>
</dbReference>
<keyword evidence="8 9" id="KW-0807">Transducer</keyword>
<feature type="transmembrane region" description="Helical" evidence="10">
    <location>
        <begin position="127"/>
        <end position="154"/>
    </location>
</feature>
<comment type="similarity">
    <text evidence="9">Belongs to the G-protein coupled receptor 1 family.</text>
</comment>
<evidence type="ECO:0000256" key="4">
    <source>
        <dbReference type="ARBA" id="ARBA00022989"/>
    </source>
</evidence>
<evidence type="ECO:0000256" key="9">
    <source>
        <dbReference type="RuleBase" id="RU000688"/>
    </source>
</evidence>
<feature type="transmembrane region" description="Helical" evidence="10">
    <location>
        <begin position="175"/>
        <end position="193"/>
    </location>
</feature>
<dbReference type="CDD" id="cd14984">
    <property type="entry name" value="7tmA_Chemokine_R"/>
    <property type="match status" value="1"/>
</dbReference>
<dbReference type="InterPro" id="IPR017452">
    <property type="entry name" value="GPCR_Rhodpsn_7TM"/>
</dbReference>
<comment type="caution">
    <text evidence="12">The sequence shown here is derived from an EMBL/GenBank/DDBJ whole genome shotgun (WGS) entry which is preliminary data.</text>
</comment>
<organism evidence="12 13">
    <name type="scientific">Ameiurus melas</name>
    <name type="common">Black bullhead</name>
    <name type="synonym">Silurus melas</name>
    <dbReference type="NCBI Taxonomy" id="219545"/>
    <lineage>
        <taxon>Eukaryota</taxon>
        <taxon>Metazoa</taxon>
        <taxon>Chordata</taxon>
        <taxon>Craniata</taxon>
        <taxon>Vertebrata</taxon>
        <taxon>Euteleostomi</taxon>
        <taxon>Actinopterygii</taxon>
        <taxon>Neopterygii</taxon>
        <taxon>Teleostei</taxon>
        <taxon>Ostariophysi</taxon>
        <taxon>Siluriformes</taxon>
        <taxon>Ictaluridae</taxon>
        <taxon>Ameiurus</taxon>
    </lineage>
</organism>
<dbReference type="GO" id="GO:0006955">
    <property type="term" value="P:immune response"/>
    <property type="evidence" value="ECO:0007669"/>
    <property type="project" value="TreeGrafter"/>
</dbReference>
<evidence type="ECO:0000256" key="8">
    <source>
        <dbReference type="ARBA" id="ARBA00023224"/>
    </source>
</evidence>
<dbReference type="GO" id="GO:0060326">
    <property type="term" value="P:cell chemotaxis"/>
    <property type="evidence" value="ECO:0007669"/>
    <property type="project" value="TreeGrafter"/>
</dbReference>
<keyword evidence="6 10" id="KW-0472">Membrane</keyword>
<proteinExistence type="inferred from homology"/>
<evidence type="ECO:0000256" key="7">
    <source>
        <dbReference type="ARBA" id="ARBA00023170"/>
    </source>
</evidence>
<dbReference type="EMBL" id="JAAGNN010000006">
    <property type="protein sequence ID" value="KAF4087590.1"/>
    <property type="molecule type" value="Genomic_DNA"/>
</dbReference>
<protein>
    <recommendedName>
        <fullName evidence="11">G-protein coupled receptors family 1 profile domain-containing protein</fullName>
    </recommendedName>
</protein>
<dbReference type="PROSITE" id="PS00237">
    <property type="entry name" value="G_PROTEIN_RECEP_F1_1"/>
    <property type="match status" value="1"/>
</dbReference>
<evidence type="ECO:0000256" key="1">
    <source>
        <dbReference type="ARBA" id="ARBA00004651"/>
    </source>
</evidence>
<dbReference type="Proteomes" id="UP000593565">
    <property type="component" value="Unassembled WGS sequence"/>
</dbReference>
<dbReference type="PANTHER" id="PTHR10489:SF627">
    <property type="entry name" value="C-C CHEMOKINE RECEPTOR TYPE 8"/>
    <property type="match status" value="1"/>
</dbReference>
<evidence type="ECO:0000313" key="12">
    <source>
        <dbReference type="EMBL" id="KAF4087590.1"/>
    </source>
</evidence>
<evidence type="ECO:0000259" key="11">
    <source>
        <dbReference type="PROSITE" id="PS50262"/>
    </source>
</evidence>
<dbReference type="GO" id="GO:0019957">
    <property type="term" value="F:C-C chemokine binding"/>
    <property type="evidence" value="ECO:0007669"/>
    <property type="project" value="TreeGrafter"/>
</dbReference>
<dbReference type="SUPFAM" id="SSF81321">
    <property type="entry name" value="Family A G protein-coupled receptor-like"/>
    <property type="match status" value="1"/>
</dbReference>
<feature type="domain" description="G-protein coupled receptors family 1 profile" evidence="11">
    <location>
        <begin position="79"/>
        <end position="326"/>
    </location>
</feature>
<dbReference type="GO" id="GO:0009897">
    <property type="term" value="C:external side of plasma membrane"/>
    <property type="evidence" value="ECO:0007669"/>
    <property type="project" value="TreeGrafter"/>
</dbReference>
<feature type="transmembrane region" description="Helical" evidence="10">
    <location>
        <begin position="100"/>
        <end position="121"/>
    </location>
</feature>
<dbReference type="PRINTS" id="PR00657">
    <property type="entry name" value="CCCHEMOKINER"/>
</dbReference>
<evidence type="ECO:0000256" key="5">
    <source>
        <dbReference type="ARBA" id="ARBA00023040"/>
    </source>
</evidence>
<comment type="subcellular location">
    <subcellularLocation>
        <location evidence="1">Cell membrane</location>
        <topology evidence="1">Multi-pass membrane protein</topology>
    </subcellularLocation>
</comment>
<keyword evidence="2" id="KW-1003">Cell membrane</keyword>
<dbReference type="InterPro" id="IPR000276">
    <property type="entry name" value="GPCR_Rhodpsn"/>
</dbReference>
<dbReference type="FunFam" id="1.20.1070.10:FF:000026">
    <property type="entry name" value="C-C chemokine receptor type 5"/>
    <property type="match status" value="1"/>
</dbReference>
<dbReference type="Pfam" id="PF00001">
    <property type="entry name" value="7tm_1"/>
    <property type="match status" value="1"/>
</dbReference>
<gene>
    <name evidence="12" type="ORF">AMELA_G00072380</name>
</gene>
<feature type="transmembrane region" description="Helical" evidence="10">
    <location>
        <begin position="67"/>
        <end position="88"/>
    </location>
</feature>
<dbReference type="InterPro" id="IPR000355">
    <property type="entry name" value="Chemokine_rcpt"/>
</dbReference>
<keyword evidence="13" id="KW-1185">Reference proteome</keyword>
<evidence type="ECO:0000256" key="6">
    <source>
        <dbReference type="ARBA" id="ARBA00023136"/>
    </source>
</evidence>
<keyword evidence="7 9" id="KW-0675">Receptor</keyword>
<keyword evidence="4 10" id="KW-1133">Transmembrane helix</keyword>
<dbReference type="GO" id="GO:0016493">
    <property type="term" value="F:C-C chemokine receptor activity"/>
    <property type="evidence" value="ECO:0007669"/>
    <property type="project" value="TreeGrafter"/>
</dbReference>
<sequence>MAAMSNNSSSLLERSLLSSPNATEGFKTDYNQSVSPAYDYSDYYLDNGTVDTEPCGYRTHANHFLPVLYSLFFVVGFPGNMLVLWVILRGAHLKSMTDVSLLNLAIADLLLIFSLPFLAHYARHTWIFGRVMCTLVLSVYYIGFYAGIFFIVLMSIDRYLAVVHAVFALRIRTKTYGILASVVVWIIAFTASFPELRYLGVEDNGTETLCTAYPKTGNNGRSIAFFKMNILGMLIPLIIVGYSYSMVLRRLLMLRTSKKLAIRLVAVVMVVFFCCWIPYNIAAFLKALELRGILPSECEDGRRLHLMLQITEAIAYSHSCLNPFLYVFVGEKFKRHLAKLLRQTPCFQVQCMKSYMTQAAASVYSQTTSLDERSVVV</sequence>
<evidence type="ECO:0000256" key="3">
    <source>
        <dbReference type="ARBA" id="ARBA00022692"/>
    </source>
</evidence>
<dbReference type="PANTHER" id="PTHR10489">
    <property type="entry name" value="CELL ADHESION MOLECULE"/>
    <property type="match status" value="1"/>
</dbReference>
<dbReference type="GO" id="GO:0007204">
    <property type="term" value="P:positive regulation of cytosolic calcium ion concentration"/>
    <property type="evidence" value="ECO:0007669"/>
    <property type="project" value="TreeGrafter"/>
</dbReference>
<keyword evidence="5 9" id="KW-0297">G-protein coupled receptor</keyword>